<keyword evidence="5" id="KW-1185">Reference proteome</keyword>
<sequence>MIRWFLTTFIAVAILSGAQPWLRKLGIGRLPGDVTLRLFGREYPLPFMSTLVLSMALSFLVRAL</sequence>
<evidence type="ECO:0008006" key="6">
    <source>
        <dbReference type="Google" id="ProtNLM"/>
    </source>
</evidence>
<dbReference type="AlphaFoldDB" id="A0A1A5XAH0"/>
<keyword evidence="1" id="KW-0812">Transmembrane</keyword>
<comment type="caution">
    <text evidence="3">The sequence shown here is derived from an EMBL/GenBank/DDBJ whole genome shotgun (WGS) entry which is preliminary data.</text>
</comment>
<evidence type="ECO:0000313" key="3">
    <source>
        <dbReference type="EMBL" id="SEJ46225.1"/>
    </source>
</evidence>
<keyword evidence="1" id="KW-1133">Transmembrane helix</keyword>
<dbReference type="InterPro" id="IPR021320">
    <property type="entry name" value="DUF2905"/>
</dbReference>
<dbReference type="EMBL" id="QJJV01000010">
    <property type="protein sequence ID" value="PXX15417.1"/>
    <property type="molecule type" value="Genomic_DNA"/>
</dbReference>
<gene>
    <name evidence="2" type="ORF">C7400_110210</name>
    <name evidence="3" type="ORF">SAMN05216550_10540</name>
</gene>
<evidence type="ECO:0000313" key="4">
    <source>
        <dbReference type="Proteomes" id="UP000183529"/>
    </source>
</evidence>
<dbReference type="RefSeq" id="WP_065061122.1">
    <property type="nucleotide sequence ID" value="NZ_CADFGN010000002.1"/>
</dbReference>
<keyword evidence="1" id="KW-0472">Membrane</keyword>
<dbReference type="Proteomes" id="UP000247515">
    <property type="component" value="Unassembled WGS sequence"/>
</dbReference>
<name>A0A1A5XAH0_9BURK</name>
<protein>
    <recommendedName>
        <fullName evidence="6">DUF2905 domain-containing protein</fullName>
    </recommendedName>
</protein>
<accession>A0A1A5XAH0</accession>
<dbReference type="OrthoDB" id="9811610at2"/>
<dbReference type="Proteomes" id="UP000183529">
    <property type="component" value="Unassembled WGS sequence"/>
</dbReference>
<evidence type="ECO:0000313" key="5">
    <source>
        <dbReference type="Proteomes" id="UP000247515"/>
    </source>
</evidence>
<reference evidence="3 4" key="1">
    <citation type="submission" date="2016-10" db="EMBL/GenBank/DDBJ databases">
        <authorList>
            <person name="Varghese N."/>
            <person name="Submissions S."/>
        </authorList>
    </citation>
    <scope>NUCLEOTIDE SEQUENCE [LARGE SCALE GENOMIC DNA]</scope>
    <source>
        <strain evidence="3 4">LMG 22274</strain>
    </source>
</reference>
<dbReference type="Pfam" id="PF11146">
    <property type="entry name" value="DUF2905"/>
    <property type="match status" value="1"/>
</dbReference>
<evidence type="ECO:0000313" key="2">
    <source>
        <dbReference type="EMBL" id="PXX15417.1"/>
    </source>
</evidence>
<feature type="transmembrane region" description="Helical" evidence="1">
    <location>
        <begin position="44"/>
        <end position="61"/>
    </location>
</feature>
<organism evidence="3 4">
    <name type="scientific">Paraburkholderia tropica</name>
    <dbReference type="NCBI Taxonomy" id="92647"/>
    <lineage>
        <taxon>Bacteria</taxon>
        <taxon>Pseudomonadati</taxon>
        <taxon>Pseudomonadota</taxon>
        <taxon>Betaproteobacteria</taxon>
        <taxon>Burkholderiales</taxon>
        <taxon>Burkholderiaceae</taxon>
        <taxon>Paraburkholderia</taxon>
    </lineage>
</organism>
<dbReference type="GeneID" id="61303570"/>
<proteinExistence type="predicted"/>
<reference evidence="2 5" key="2">
    <citation type="submission" date="2018-05" db="EMBL/GenBank/DDBJ databases">
        <title>Genomic Encyclopedia of Type Strains, Phase IV (KMG-V): Genome sequencing to study the core and pangenomes of soil and plant-associated prokaryotes.</title>
        <authorList>
            <person name="Whitman W."/>
        </authorList>
    </citation>
    <scope>NUCLEOTIDE SEQUENCE [LARGE SCALE GENOMIC DNA]</scope>
    <source>
        <strain evidence="2 5">SIr-6563</strain>
    </source>
</reference>
<evidence type="ECO:0000256" key="1">
    <source>
        <dbReference type="SAM" id="Phobius"/>
    </source>
</evidence>
<dbReference type="EMBL" id="FNZM01000005">
    <property type="protein sequence ID" value="SEJ46225.1"/>
    <property type="molecule type" value="Genomic_DNA"/>
</dbReference>